<evidence type="ECO:0000256" key="1">
    <source>
        <dbReference type="ARBA" id="ARBA00022500"/>
    </source>
</evidence>
<dbReference type="GO" id="GO:0016787">
    <property type="term" value="F:hydrolase activity"/>
    <property type="evidence" value="ECO:0007669"/>
    <property type="project" value="UniProtKB-KW"/>
</dbReference>
<dbReference type="AlphaFoldDB" id="A0A4S3B4B0"/>
<organism evidence="4 5">
    <name type="scientific">Vagococcus silagei</name>
    <dbReference type="NCBI Taxonomy" id="2508885"/>
    <lineage>
        <taxon>Bacteria</taxon>
        <taxon>Bacillati</taxon>
        <taxon>Bacillota</taxon>
        <taxon>Bacilli</taxon>
        <taxon>Lactobacillales</taxon>
        <taxon>Enterococcaceae</taxon>
        <taxon>Vagococcus</taxon>
    </lineage>
</organism>
<evidence type="ECO:0000313" key="5">
    <source>
        <dbReference type="Proteomes" id="UP000310506"/>
    </source>
</evidence>
<keyword evidence="5" id="KW-1185">Reference proteome</keyword>
<dbReference type="PANTHER" id="PTHR43693:SF1">
    <property type="entry name" value="PROTEIN PHOSPHATASE CHEZ"/>
    <property type="match status" value="1"/>
</dbReference>
<dbReference type="EMBL" id="SDGV01000014">
    <property type="protein sequence ID" value="THB61318.1"/>
    <property type="molecule type" value="Genomic_DNA"/>
</dbReference>
<name>A0A4S3B4B0_9ENTE</name>
<dbReference type="PANTHER" id="PTHR43693">
    <property type="entry name" value="PROTEIN PHOSPHATASE CHEZ"/>
    <property type="match status" value="1"/>
</dbReference>
<dbReference type="Proteomes" id="UP000310506">
    <property type="component" value="Unassembled WGS sequence"/>
</dbReference>
<dbReference type="Pfam" id="PF04509">
    <property type="entry name" value="CheC"/>
    <property type="match status" value="1"/>
</dbReference>
<evidence type="ECO:0000256" key="2">
    <source>
        <dbReference type="ARBA" id="ARBA00022801"/>
    </source>
</evidence>
<feature type="domain" description="CheC-like protein" evidence="3">
    <location>
        <begin position="23"/>
        <end position="57"/>
    </location>
</feature>
<sequence>MISMQFAMKVQVTHMEKSINSIQIDALKELINIGGGNAATSISEIIDEPVNMRVPVIDIMDYEELYSTVMAEDKPVYAVMNQVYGDAGGIFLFSLTHEVVKTMTAMMLPKDIEVTSELEQSAIIELENIVVNSFLMALSKEINYNMLSSVPQLTIDMFGSIISSLYMEMGQFDEQLLIIKNEFLYLGDKIDASLYFIPYEGTLEKIFKSMGV</sequence>
<reference evidence="4 5" key="1">
    <citation type="submission" date="2019-01" db="EMBL/GenBank/DDBJ databases">
        <title>Vagococcus silagei sp. nov. isolated from brewer's grain.</title>
        <authorList>
            <person name="Guu J.-R."/>
        </authorList>
    </citation>
    <scope>NUCLEOTIDE SEQUENCE [LARGE SCALE GENOMIC DNA]</scope>
    <source>
        <strain evidence="4 5">2B-2</strain>
    </source>
</reference>
<gene>
    <name evidence="4" type="ORF">ESZ54_06095</name>
</gene>
<dbReference type="InterPro" id="IPR028976">
    <property type="entry name" value="CheC-like_sf"/>
</dbReference>
<dbReference type="Gene3D" id="3.40.1550.10">
    <property type="entry name" value="CheC-like"/>
    <property type="match status" value="1"/>
</dbReference>
<evidence type="ECO:0000313" key="4">
    <source>
        <dbReference type="EMBL" id="THB61318.1"/>
    </source>
</evidence>
<keyword evidence="1" id="KW-0145">Chemotaxis</keyword>
<dbReference type="SUPFAM" id="SSF103039">
    <property type="entry name" value="CheC-like"/>
    <property type="match status" value="1"/>
</dbReference>
<evidence type="ECO:0000259" key="3">
    <source>
        <dbReference type="Pfam" id="PF04509"/>
    </source>
</evidence>
<accession>A0A4S3B4B0</accession>
<keyword evidence="2" id="KW-0378">Hydrolase</keyword>
<comment type="caution">
    <text evidence="4">The sequence shown here is derived from an EMBL/GenBank/DDBJ whole genome shotgun (WGS) entry which is preliminary data.</text>
</comment>
<dbReference type="InterPro" id="IPR007597">
    <property type="entry name" value="CheC"/>
</dbReference>
<dbReference type="InterPro" id="IPR050992">
    <property type="entry name" value="CheZ_family_phosphatases"/>
</dbReference>
<dbReference type="GO" id="GO:0006935">
    <property type="term" value="P:chemotaxis"/>
    <property type="evidence" value="ECO:0007669"/>
    <property type="project" value="UniProtKB-KW"/>
</dbReference>
<proteinExistence type="predicted"/>
<protein>
    <submittedName>
        <fullName evidence="4">Chemotaxis protein CheC</fullName>
    </submittedName>
</protein>
<dbReference type="CDD" id="cd17909">
    <property type="entry name" value="CheC_ClassI"/>
    <property type="match status" value="1"/>
</dbReference>